<dbReference type="EMBL" id="ACCL02000049">
    <property type="protein sequence ID" value="EET58110.1"/>
    <property type="molecule type" value="Genomic_DNA"/>
</dbReference>
<comment type="caution">
    <text evidence="1">The sequence shown here is derived from an EMBL/GenBank/DDBJ whole genome shotgun (WGS) entry which is preliminary data.</text>
</comment>
<sequence>MEIGFCDAIDCGTRRKGNWNEFPDFKPEYLQDTCCRINPEEVRHFL</sequence>
<gene>
    <name evidence="1" type="ORF">BRYFOR_09928</name>
</gene>
<evidence type="ECO:0000313" key="2">
    <source>
        <dbReference type="Proteomes" id="UP000005561"/>
    </source>
</evidence>
<organism evidence="1 2">
    <name type="scientific">Marvinbryantia formatexigens DSM 14469</name>
    <dbReference type="NCBI Taxonomy" id="478749"/>
    <lineage>
        <taxon>Bacteria</taxon>
        <taxon>Bacillati</taxon>
        <taxon>Bacillota</taxon>
        <taxon>Clostridia</taxon>
        <taxon>Lachnospirales</taxon>
        <taxon>Lachnospiraceae</taxon>
        <taxon>Marvinbryantia</taxon>
    </lineage>
</organism>
<name>C6LMM7_9FIRM</name>
<dbReference type="AlphaFoldDB" id="C6LMM7"/>
<proteinExistence type="predicted"/>
<protein>
    <submittedName>
        <fullName evidence="1">Uncharacterized protein</fullName>
    </submittedName>
</protein>
<dbReference type="Proteomes" id="UP000005561">
    <property type="component" value="Unassembled WGS sequence"/>
</dbReference>
<accession>C6LMM7</accession>
<evidence type="ECO:0000313" key="1">
    <source>
        <dbReference type="EMBL" id="EET58110.1"/>
    </source>
</evidence>
<reference evidence="1" key="1">
    <citation type="submission" date="2009-07" db="EMBL/GenBank/DDBJ databases">
        <authorList>
            <person name="Weinstock G."/>
            <person name="Sodergren E."/>
            <person name="Clifton S."/>
            <person name="Fulton L."/>
            <person name="Fulton B."/>
            <person name="Courtney L."/>
            <person name="Fronick C."/>
            <person name="Harrison M."/>
            <person name="Strong C."/>
            <person name="Farmer C."/>
            <person name="Delahaunty K."/>
            <person name="Markovic C."/>
            <person name="Hall O."/>
            <person name="Minx P."/>
            <person name="Tomlinson C."/>
            <person name="Mitreva M."/>
            <person name="Nelson J."/>
            <person name="Hou S."/>
            <person name="Wollam A."/>
            <person name="Pepin K.H."/>
            <person name="Johnson M."/>
            <person name="Bhonagiri V."/>
            <person name="Nash W.E."/>
            <person name="Warren W."/>
            <person name="Chinwalla A."/>
            <person name="Mardis E.R."/>
            <person name="Wilson R.K."/>
        </authorList>
    </citation>
    <scope>NUCLEOTIDE SEQUENCE [LARGE SCALE GENOMIC DNA]</scope>
    <source>
        <strain evidence="1">DSM 14469</strain>
    </source>
</reference>
<keyword evidence="2" id="KW-1185">Reference proteome</keyword>